<feature type="domain" description="Major facilitator superfamily (MFS) profile" evidence="8">
    <location>
        <begin position="32"/>
        <end position="407"/>
    </location>
</feature>
<dbReference type="InterPro" id="IPR036259">
    <property type="entry name" value="MFS_trans_sf"/>
</dbReference>
<evidence type="ECO:0000256" key="7">
    <source>
        <dbReference type="SAM" id="Phobius"/>
    </source>
</evidence>
<organism evidence="9 10">
    <name type="scientific">Actinokineospora guangxiensis</name>
    <dbReference type="NCBI Taxonomy" id="1490288"/>
    <lineage>
        <taxon>Bacteria</taxon>
        <taxon>Bacillati</taxon>
        <taxon>Actinomycetota</taxon>
        <taxon>Actinomycetes</taxon>
        <taxon>Pseudonocardiales</taxon>
        <taxon>Pseudonocardiaceae</taxon>
        <taxon>Actinokineospora</taxon>
    </lineage>
</organism>
<feature type="region of interest" description="Disordered" evidence="6">
    <location>
        <begin position="1"/>
        <end position="23"/>
    </location>
</feature>
<dbReference type="PROSITE" id="PS50850">
    <property type="entry name" value="MFS"/>
    <property type="match status" value="1"/>
</dbReference>
<keyword evidence="5 7" id="KW-0472">Membrane</keyword>
<feature type="transmembrane region" description="Helical" evidence="7">
    <location>
        <begin position="359"/>
        <end position="378"/>
    </location>
</feature>
<keyword evidence="10" id="KW-1185">Reference proteome</keyword>
<name>A0ABW0ETN5_9PSEU</name>
<dbReference type="Gene3D" id="1.20.1250.20">
    <property type="entry name" value="MFS general substrate transporter like domains"/>
    <property type="match status" value="1"/>
</dbReference>
<dbReference type="InterPro" id="IPR011701">
    <property type="entry name" value="MFS"/>
</dbReference>
<feature type="transmembrane region" description="Helical" evidence="7">
    <location>
        <begin position="258"/>
        <end position="280"/>
    </location>
</feature>
<reference evidence="10" key="1">
    <citation type="journal article" date="2019" name="Int. J. Syst. Evol. Microbiol.">
        <title>The Global Catalogue of Microorganisms (GCM) 10K type strain sequencing project: providing services to taxonomists for standard genome sequencing and annotation.</title>
        <authorList>
            <consortium name="The Broad Institute Genomics Platform"/>
            <consortium name="The Broad Institute Genome Sequencing Center for Infectious Disease"/>
            <person name="Wu L."/>
            <person name="Ma J."/>
        </authorList>
    </citation>
    <scope>NUCLEOTIDE SEQUENCE [LARGE SCALE GENOMIC DNA]</scope>
    <source>
        <strain evidence="10">CCUG 59778</strain>
    </source>
</reference>
<feature type="transmembrane region" description="Helical" evidence="7">
    <location>
        <begin position="126"/>
        <end position="145"/>
    </location>
</feature>
<feature type="transmembrane region" description="Helical" evidence="7">
    <location>
        <begin position="157"/>
        <end position="179"/>
    </location>
</feature>
<comment type="subcellular location">
    <subcellularLocation>
        <location evidence="1">Cell membrane</location>
        <topology evidence="1">Multi-pass membrane protein</topology>
    </subcellularLocation>
</comment>
<feature type="transmembrane region" description="Helical" evidence="7">
    <location>
        <begin position="31"/>
        <end position="51"/>
    </location>
</feature>
<evidence type="ECO:0000256" key="4">
    <source>
        <dbReference type="ARBA" id="ARBA00022989"/>
    </source>
</evidence>
<evidence type="ECO:0000256" key="5">
    <source>
        <dbReference type="ARBA" id="ARBA00023136"/>
    </source>
</evidence>
<dbReference type="CDD" id="cd17324">
    <property type="entry name" value="MFS_NepI_like"/>
    <property type="match status" value="1"/>
</dbReference>
<feature type="transmembrane region" description="Helical" evidence="7">
    <location>
        <begin position="384"/>
        <end position="404"/>
    </location>
</feature>
<comment type="caution">
    <text evidence="9">The sequence shown here is derived from an EMBL/GenBank/DDBJ whole genome shotgun (WGS) entry which is preliminary data.</text>
</comment>
<accession>A0ABW0ETN5</accession>
<dbReference type="RefSeq" id="WP_378249984.1">
    <property type="nucleotide sequence ID" value="NZ_JBHSKF010000014.1"/>
</dbReference>
<dbReference type="PANTHER" id="PTHR43124">
    <property type="entry name" value="PURINE EFFLUX PUMP PBUE"/>
    <property type="match status" value="1"/>
</dbReference>
<proteinExistence type="predicted"/>
<keyword evidence="2" id="KW-1003">Cell membrane</keyword>
<feature type="transmembrane region" description="Helical" evidence="7">
    <location>
        <begin position="98"/>
        <end position="120"/>
    </location>
</feature>
<evidence type="ECO:0000259" key="8">
    <source>
        <dbReference type="PROSITE" id="PS50850"/>
    </source>
</evidence>
<dbReference type="PANTHER" id="PTHR43124:SF8">
    <property type="entry name" value="INNER MEMBRANE TRANSPORT PROTEIN YDHP"/>
    <property type="match status" value="1"/>
</dbReference>
<feature type="transmembrane region" description="Helical" evidence="7">
    <location>
        <begin position="318"/>
        <end position="338"/>
    </location>
</feature>
<feature type="transmembrane region" description="Helical" evidence="7">
    <location>
        <begin position="71"/>
        <end position="91"/>
    </location>
</feature>
<sequence length="412" mass="41265">MATDRRLGSTAAPDGNLMAESRGGHHRVKPGAVLAMIVCVFALGSAEYAAVGVLPEIAAALRVTVPAAGSIVTVYAVTVAVSGPLLAVALARVARKPLMIALMSLFSVGNVVCALAPHYWTLLLGRAVSALAVSTFVGAAIAVVTSMVPQDRAARSISWITSGLILAMIFGAPACTYLGERLGWRAAFAGLVIVGAAGVALLAALVPASAEGQASTARLAELKVITRPAVLAALGVTVLGQMAVFVTFTYIASLLSEVGGFTAAGISVLLLLFGVGGVLGNFVGAKFADRSLMATTSGLLLLLSFVLAGFSVSVHDQFAAVVNVFALGVVGFALAPCYQARVLMVAGSSTAAIATNTSGINVGIALGAGVGAGALTAGFELTDIGWISGVIGVLATAVAASMLLSDRRTKVA</sequence>
<dbReference type="InterPro" id="IPR050189">
    <property type="entry name" value="MFS_Efflux_Transporters"/>
</dbReference>
<feature type="transmembrane region" description="Helical" evidence="7">
    <location>
        <begin position="185"/>
        <end position="208"/>
    </location>
</feature>
<evidence type="ECO:0000256" key="6">
    <source>
        <dbReference type="SAM" id="MobiDB-lite"/>
    </source>
</evidence>
<keyword evidence="4 7" id="KW-1133">Transmembrane helix</keyword>
<protein>
    <submittedName>
        <fullName evidence="9">MFS transporter</fullName>
    </submittedName>
</protein>
<feature type="transmembrane region" description="Helical" evidence="7">
    <location>
        <begin position="229"/>
        <end position="252"/>
    </location>
</feature>
<gene>
    <name evidence="9" type="ORF">ACFPM7_23905</name>
</gene>
<dbReference type="EMBL" id="JBHSKF010000014">
    <property type="protein sequence ID" value="MFC5290111.1"/>
    <property type="molecule type" value="Genomic_DNA"/>
</dbReference>
<evidence type="ECO:0000256" key="3">
    <source>
        <dbReference type="ARBA" id="ARBA00022692"/>
    </source>
</evidence>
<dbReference type="Pfam" id="PF07690">
    <property type="entry name" value="MFS_1"/>
    <property type="match status" value="1"/>
</dbReference>
<dbReference type="InterPro" id="IPR020846">
    <property type="entry name" value="MFS_dom"/>
</dbReference>
<evidence type="ECO:0000313" key="9">
    <source>
        <dbReference type="EMBL" id="MFC5290111.1"/>
    </source>
</evidence>
<keyword evidence="3 7" id="KW-0812">Transmembrane</keyword>
<feature type="transmembrane region" description="Helical" evidence="7">
    <location>
        <begin position="292"/>
        <end position="312"/>
    </location>
</feature>
<evidence type="ECO:0000256" key="1">
    <source>
        <dbReference type="ARBA" id="ARBA00004651"/>
    </source>
</evidence>
<dbReference type="SUPFAM" id="SSF103473">
    <property type="entry name" value="MFS general substrate transporter"/>
    <property type="match status" value="1"/>
</dbReference>
<evidence type="ECO:0000256" key="2">
    <source>
        <dbReference type="ARBA" id="ARBA00022475"/>
    </source>
</evidence>
<evidence type="ECO:0000313" key="10">
    <source>
        <dbReference type="Proteomes" id="UP001596157"/>
    </source>
</evidence>
<dbReference type="Proteomes" id="UP001596157">
    <property type="component" value="Unassembled WGS sequence"/>
</dbReference>